<feature type="compositionally biased region" description="Low complexity" evidence="7">
    <location>
        <begin position="453"/>
        <end position="467"/>
    </location>
</feature>
<dbReference type="SUPFAM" id="SSF52540">
    <property type="entry name" value="P-loop containing nucleoside triphosphate hydrolases"/>
    <property type="match status" value="1"/>
</dbReference>
<evidence type="ECO:0000256" key="6">
    <source>
        <dbReference type="ARBA" id="ARBA00023136"/>
    </source>
</evidence>
<evidence type="ECO:0000256" key="7">
    <source>
        <dbReference type="SAM" id="MobiDB-lite"/>
    </source>
</evidence>
<evidence type="ECO:0000259" key="8">
    <source>
        <dbReference type="Pfam" id="PF02706"/>
    </source>
</evidence>
<evidence type="ECO:0000256" key="1">
    <source>
        <dbReference type="ARBA" id="ARBA00004651"/>
    </source>
</evidence>
<dbReference type="Pfam" id="PF02706">
    <property type="entry name" value="Wzz"/>
    <property type="match status" value="1"/>
</dbReference>
<feature type="region of interest" description="Disordered" evidence="7">
    <location>
        <begin position="432"/>
        <end position="653"/>
    </location>
</feature>
<proteinExistence type="inferred from homology"/>
<keyword evidence="6" id="KW-0472">Membrane</keyword>
<dbReference type="RefSeq" id="WP_204869909.1">
    <property type="nucleotide sequence ID" value="NZ_JAFBBK010000001.1"/>
</dbReference>
<feature type="compositionally biased region" description="Polar residues" evidence="7">
    <location>
        <begin position="632"/>
        <end position="646"/>
    </location>
</feature>
<evidence type="ECO:0000256" key="4">
    <source>
        <dbReference type="ARBA" id="ARBA00022692"/>
    </source>
</evidence>
<protein>
    <submittedName>
        <fullName evidence="9">Capsular polysaccharide biosynthesis protein</fullName>
    </submittedName>
</protein>
<organism evidence="9 10">
    <name type="scientific">Rhodococcoides corynebacterioides</name>
    <dbReference type="NCBI Taxonomy" id="53972"/>
    <lineage>
        <taxon>Bacteria</taxon>
        <taxon>Bacillati</taxon>
        <taxon>Actinomycetota</taxon>
        <taxon>Actinomycetes</taxon>
        <taxon>Mycobacteriales</taxon>
        <taxon>Nocardiaceae</taxon>
        <taxon>Rhodococcoides</taxon>
    </lineage>
</organism>
<feature type="compositionally biased region" description="Basic and acidic residues" evidence="7">
    <location>
        <begin position="517"/>
        <end position="533"/>
    </location>
</feature>
<dbReference type="InterPro" id="IPR027417">
    <property type="entry name" value="P-loop_NTPase"/>
</dbReference>
<sequence length="653" mass="69257">MGLIDYVNIARRRWMTILAFVVLGTVAAAAYTSTLSYSYTSSSRLYVSMATGTSVSDAYQGNMAAQQRVTSYVNLVTSERVMSGVIEDLQLDTTPAALASTVTTSFAPATVLIGISVSDTTPDGARAINDAVVTEFRDLVNEIETTEIGAAPAAKVTVVDPATTPAAVGGPAPMRTLLMGAVAGMLLGCAAAYLRDRLDKRIRTTGQVAAVAPTTFLGDIKAATRTADARRAALRLDASVGRTTPHSIAVIGVSPAGGSDTVLALARALSGLGRPTLVVDGCTDGTGVSSRMQNAGGLADLARSPKRSATDLTRPSQIEGLSILPMGVGDDRTTLFLASPRFGTIVQSLKADRDYVVIDATSVADATDALAIAVHVDHVIVAVENGTTTAAQLRALLTELDSIGVAVAGTVLVPHVSARRWPLSLLKTSAAKDDVVPATSPKAAPVAEVRDVPTTTRTTTAARPAAPQSYRAPSPVHESEYRNDDYRDRDHRNDDYRTDGYRDDHQDRWDTVQPAPRAERAARPEPRQEERYDVVQSPADAETDRFHAVSAEPVQVPKDDAEDDVTEQDSIESDADDTITADVEDVDTDESETDDTTATPEPVSITKAGKTDKTDKAAQDTTVTKATRPAEPTTSRPVRPRTQTGRRTFRVTK</sequence>
<comment type="similarity">
    <text evidence="2">Belongs to the CpsC/CapA family.</text>
</comment>
<name>A0ABS2KZC9_9NOCA</name>
<dbReference type="EMBL" id="JAFBBK010000001">
    <property type="protein sequence ID" value="MBM7417279.1"/>
    <property type="molecule type" value="Genomic_DNA"/>
</dbReference>
<gene>
    <name evidence="9" type="ORF">JOE42_004012</name>
</gene>
<keyword evidence="4" id="KW-0812">Transmembrane</keyword>
<feature type="compositionally biased region" description="Basic and acidic residues" evidence="7">
    <location>
        <begin position="477"/>
        <end position="510"/>
    </location>
</feature>
<comment type="subcellular location">
    <subcellularLocation>
        <location evidence="1">Cell membrane</location>
        <topology evidence="1">Multi-pass membrane protein</topology>
    </subcellularLocation>
</comment>
<evidence type="ECO:0000256" key="3">
    <source>
        <dbReference type="ARBA" id="ARBA00022475"/>
    </source>
</evidence>
<dbReference type="PANTHER" id="PTHR32309:SF31">
    <property type="entry name" value="CAPSULAR EXOPOLYSACCHARIDE FAMILY"/>
    <property type="match status" value="1"/>
</dbReference>
<feature type="compositionally biased region" description="Basic and acidic residues" evidence="7">
    <location>
        <begin position="609"/>
        <end position="618"/>
    </location>
</feature>
<comment type="caution">
    <text evidence="9">The sequence shown here is derived from an EMBL/GenBank/DDBJ whole genome shotgun (WGS) entry which is preliminary data.</text>
</comment>
<keyword evidence="10" id="KW-1185">Reference proteome</keyword>
<keyword evidence="3" id="KW-1003">Cell membrane</keyword>
<dbReference type="Proteomes" id="UP000703038">
    <property type="component" value="Unassembled WGS sequence"/>
</dbReference>
<dbReference type="InterPro" id="IPR050445">
    <property type="entry name" value="Bact_polysacc_biosynth/exp"/>
</dbReference>
<evidence type="ECO:0000313" key="10">
    <source>
        <dbReference type="Proteomes" id="UP000703038"/>
    </source>
</evidence>
<dbReference type="InterPro" id="IPR003856">
    <property type="entry name" value="LPS_length_determ_N"/>
</dbReference>
<dbReference type="Gene3D" id="3.40.50.300">
    <property type="entry name" value="P-loop containing nucleotide triphosphate hydrolases"/>
    <property type="match status" value="1"/>
</dbReference>
<evidence type="ECO:0000256" key="2">
    <source>
        <dbReference type="ARBA" id="ARBA00006683"/>
    </source>
</evidence>
<keyword evidence="5" id="KW-1133">Transmembrane helix</keyword>
<feature type="compositionally biased region" description="Acidic residues" evidence="7">
    <location>
        <begin position="560"/>
        <end position="595"/>
    </location>
</feature>
<dbReference type="PANTHER" id="PTHR32309">
    <property type="entry name" value="TYROSINE-PROTEIN KINASE"/>
    <property type="match status" value="1"/>
</dbReference>
<feature type="domain" description="Polysaccharide chain length determinant N-terminal" evidence="8">
    <location>
        <begin position="3"/>
        <end position="89"/>
    </location>
</feature>
<evidence type="ECO:0000313" key="9">
    <source>
        <dbReference type="EMBL" id="MBM7417279.1"/>
    </source>
</evidence>
<evidence type="ECO:0000256" key="5">
    <source>
        <dbReference type="ARBA" id="ARBA00022989"/>
    </source>
</evidence>
<accession>A0ABS2KZC9</accession>
<reference evidence="9 10" key="1">
    <citation type="submission" date="2021-01" db="EMBL/GenBank/DDBJ databases">
        <title>Genomics of switchgrass bacterial isolates.</title>
        <authorList>
            <person name="Shade A."/>
        </authorList>
    </citation>
    <scope>NUCLEOTIDE SEQUENCE [LARGE SCALE GENOMIC DNA]</scope>
    <source>
        <strain evidence="9 10">PvP111</strain>
    </source>
</reference>